<dbReference type="InterPro" id="IPR006204">
    <property type="entry name" value="GHMP_kinase_N_dom"/>
</dbReference>
<dbReference type="PANTHER" id="PTHR20861">
    <property type="entry name" value="HOMOSERINE/4-DIPHOSPHOCYTIDYL-2-C-METHYL-D-ERYTHRITOL KINASE"/>
    <property type="match status" value="1"/>
</dbReference>
<evidence type="ECO:0000256" key="7">
    <source>
        <dbReference type="ARBA" id="ARBA00022697"/>
    </source>
</evidence>
<dbReference type="GO" id="GO:0009088">
    <property type="term" value="P:threonine biosynthetic process"/>
    <property type="evidence" value="ECO:0007669"/>
    <property type="project" value="UniProtKB-UniPathway"/>
</dbReference>
<evidence type="ECO:0000256" key="4">
    <source>
        <dbReference type="ARBA" id="ARBA00017858"/>
    </source>
</evidence>
<keyword evidence="6" id="KW-0808">Transferase</keyword>
<comment type="catalytic activity">
    <reaction evidence="11">
        <text>L-homoserine + ATP = O-phospho-L-homoserine + ADP + H(+)</text>
        <dbReference type="Rhea" id="RHEA:13985"/>
        <dbReference type="ChEBI" id="CHEBI:15378"/>
        <dbReference type="ChEBI" id="CHEBI:30616"/>
        <dbReference type="ChEBI" id="CHEBI:57476"/>
        <dbReference type="ChEBI" id="CHEBI:57590"/>
        <dbReference type="ChEBI" id="CHEBI:456216"/>
        <dbReference type="EC" id="2.7.1.39"/>
    </reaction>
    <physiologicalReaction direction="left-to-right" evidence="11">
        <dbReference type="Rhea" id="RHEA:13986"/>
    </physiologicalReaction>
</comment>
<evidence type="ECO:0000313" key="15">
    <source>
        <dbReference type="EMBL" id="KAF4623781.1"/>
    </source>
</evidence>
<name>A0A8H4R7W2_9AGAR</name>
<evidence type="ECO:0000256" key="2">
    <source>
        <dbReference type="ARBA" id="ARBA00007370"/>
    </source>
</evidence>
<keyword evidence="16" id="KW-1185">Reference proteome</keyword>
<evidence type="ECO:0000256" key="6">
    <source>
        <dbReference type="ARBA" id="ARBA00022679"/>
    </source>
</evidence>
<keyword evidence="12" id="KW-0175">Coiled coil</keyword>
<dbReference type="UniPathway" id="UPA00050">
    <property type="reaction ID" value="UER00064"/>
</dbReference>
<evidence type="ECO:0000256" key="10">
    <source>
        <dbReference type="ARBA" id="ARBA00022840"/>
    </source>
</evidence>
<sequence>MVWNEQKVLRSQRSFNPFCSRISIMARATRSTTADLKRKRSTDHLDPPNDDELAPSKLPRTDDHVSSVDASPLLLVLDREDPQGLLDRVFSDQSASLRTLLSSPSPVQNIKRAISLLKPISSVPRAKLTPTAAQQLAFCNLAHSLLEQLVPLSDLSNSTELPTSEGSPPRPQLSYALVQHLPSGDYWTSVAHTSSPPKDLHTANAELVAILPAPSSSSTDASIPTLSAYCAKPSSQKKHVNLPHRKVTTGVFLDYGMHSSFAPAFDHDGEVIGKNQLSEVLWYKEEKKRLHDNIRRERLEGSGSIIEISTEPDVQSPMDSSPQEAEQDLELEALLPPEDVALIKAALNNLELEKSVQSLLERNQRALERLEELQVQRLTKHPTSHAEEDSEEWETAQAILDSLSLLASLRPRSSSKDVPAIVPPPSVLHKLHRTLFIEPSPGWYGTLPSSRANAFRDDSTVRVRAGAATPAPMPTTASPAPAPAANTFTTYPYTYAPQQGYRPQQAPTYTPYKPGQTTNFYQAYQQQTYYAPTTYATGATNQQPYGTVGQQQYAGGYNGSWYGQYSTVQSGSGSGRGTPQPTTATAPAPNLAPTYGSFFSATGAAASPSAAGSRTPAIANTVVPNASGHGQTTGVTPTLPVHVRSSRHLCQHWPGIRCRWIIPNPLSYSFRVLSHQPPSDLYVDPKITYSGEGADEVPLNAYKNLTTRVALYVLRCHGIRRFPSNLTIHVENEIPFGRGLGSSGAAVIAGVLLGNAIGKLDLPTERLLDFALMVERHPDNVTAALVGGFVGSYLKELDQEAAEAASVPLSEVLPEYPPDAGEEWGLNPPIPPLGIGHYVRFGWADSIRAVAIIPRFELSTAKAREVLPTHYSRKDLVFNLQRLAVLTTALGQTPPDPELIYEAMKDRVHQPYRKSLIPGLPEVTSCITPASHPGLLGICLSGAGPTILALATGGFEDIAEDARKIFLGFGISIDWKLLQIAGGSTVQEN</sequence>
<dbReference type="InterPro" id="IPR036554">
    <property type="entry name" value="GHMP_kinase_C_sf"/>
</dbReference>
<accession>A0A8H4R7W2</accession>
<gene>
    <name evidence="15" type="ORF">D9613_002037</name>
</gene>
<evidence type="ECO:0000259" key="14">
    <source>
        <dbReference type="Pfam" id="PF00288"/>
    </source>
</evidence>
<reference evidence="15 16" key="1">
    <citation type="submission" date="2019-12" db="EMBL/GenBank/DDBJ databases">
        <authorList>
            <person name="Floudas D."/>
            <person name="Bentzer J."/>
            <person name="Ahren D."/>
            <person name="Johansson T."/>
            <person name="Persson P."/>
            <person name="Tunlid A."/>
        </authorList>
    </citation>
    <scope>NUCLEOTIDE SEQUENCE [LARGE SCALE GENOMIC DNA]</scope>
    <source>
        <strain evidence="15 16">CBS 102.39</strain>
    </source>
</reference>
<evidence type="ECO:0000256" key="8">
    <source>
        <dbReference type="ARBA" id="ARBA00022741"/>
    </source>
</evidence>
<dbReference type="HAMAP" id="MF_00384">
    <property type="entry name" value="Homoser_kinase"/>
    <property type="match status" value="1"/>
</dbReference>
<comment type="pathway">
    <text evidence="1">Amino-acid biosynthesis; L-threonine biosynthesis; L-threonine from L-aspartate: step 4/5.</text>
</comment>
<keyword evidence="9" id="KW-0418">Kinase</keyword>
<dbReference type="Gene3D" id="3.30.230.10">
    <property type="match status" value="1"/>
</dbReference>
<organism evidence="15 16">
    <name type="scientific">Agrocybe pediades</name>
    <dbReference type="NCBI Taxonomy" id="84607"/>
    <lineage>
        <taxon>Eukaryota</taxon>
        <taxon>Fungi</taxon>
        <taxon>Dikarya</taxon>
        <taxon>Basidiomycota</taxon>
        <taxon>Agaricomycotina</taxon>
        <taxon>Agaricomycetes</taxon>
        <taxon>Agaricomycetidae</taxon>
        <taxon>Agaricales</taxon>
        <taxon>Agaricineae</taxon>
        <taxon>Strophariaceae</taxon>
        <taxon>Agrocybe</taxon>
    </lineage>
</organism>
<dbReference type="GO" id="GO:0005524">
    <property type="term" value="F:ATP binding"/>
    <property type="evidence" value="ECO:0007669"/>
    <property type="project" value="UniProtKB-KW"/>
</dbReference>
<dbReference type="AlphaFoldDB" id="A0A8H4R7W2"/>
<dbReference type="InterPro" id="IPR020568">
    <property type="entry name" value="Ribosomal_Su5_D2-typ_SF"/>
</dbReference>
<feature type="region of interest" description="Disordered" evidence="13">
    <location>
        <begin position="568"/>
        <end position="589"/>
    </location>
</feature>
<comment type="caution">
    <text evidence="15">The sequence shown here is derived from an EMBL/GenBank/DDBJ whole genome shotgun (WGS) entry which is preliminary data.</text>
</comment>
<evidence type="ECO:0000256" key="3">
    <source>
        <dbReference type="ARBA" id="ARBA00012078"/>
    </source>
</evidence>
<keyword evidence="8" id="KW-0547">Nucleotide-binding</keyword>
<dbReference type="InterPro" id="IPR014721">
    <property type="entry name" value="Ribsml_uS5_D2-typ_fold_subgr"/>
</dbReference>
<dbReference type="SUPFAM" id="SSF55060">
    <property type="entry name" value="GHMP Kinase, C-terminal domain"/>
    <property type="match status" value="1"/>
</dbReference>
<dbReference type="PANTHER" id="PTHR20861:SF1">
    <property type="entry name" value="HOMOSERINE KINASE"/>
    <property type="match status" value="1"/>
</dbReference>
<protein>
    <recommendedName>
        <fullName evidence="4">Homoserine kinase</fullName>
        <ecNumber evidence="3">2.7.1.39</ecNumber>
    </recommendedName>
</protein>
<evidence type="ECO:0000256" key="12">
    <source>
        <dbReference type="SAM" id="Coils"/>
    </source>
</evidence>
<dbReference type="Gene3D" id="3.30.70.890">
    <property type="entry name" value="GHMP kinase, C-terminal domain"/>
    <property type="match status" value="1"/>
</dbReference>
<proteinExistence type="inferred from homology"/>
<dbReference type="EMBL" id="JAACJL010000001">
    <property type="protein sequence ID" value="KAF4623781.1"/>
    <property type="molecule type" value="Genomic_DNA"/>
</dbReference>
<feature type="compositionally biased region" description="Low complexity" evidence="13">
    <location>
        <begin position="578"/>
        <end position="589"/>
    </location>
</feature>
<keyword evidence="10" id="KW-0067">ATP-binding</keyword>
<dbReference type="GO" id="GO:0004413">
    <property type="term" value="F:homoserine kinase activity"/>
    <property type="evidence" value="ECO:0007669"/>
    <property type="project" value="UniProtKB-EC"/>
</dbReference>
<evidence type="ECO:0000256" key="5">
    <source>
        <dbReference type="ARBA" id="ARBA00022605"/>
    </source>
</evidence>
<evidence type="ECO:0000256" key="13">
    <source>
        <dbReference type="SAM" id="MobiDB-lite"/>
    </source>
</evidence>
<evidence type="ECO:0000313" key="16">
    <source>
        <dbReference type="Proteomes" id="UP000521872"/>
    </source>
</evidence>
<dbReference type="EC" id="2.7.1.39" evidence="3"/>
<evidence type="ECO:0000256" key="9">
    <source>
        <dbReference type="ARBA" id="ARBA00022777"/>
    </source>
</evidence>
<keyword evidence="5" id="KW-0028">Amino-acid biosynthesis</keyword>
<dbReference type="Pfam" id="PF00288">
    <property type="entry name" value="GHMP_kinases_N"/>
    <property type="match status" value="1"/>
</dbReference>
<evidence type="ECO:0000256" key="1">
    <source>
        <dbReference type="ARBA" id="ARBA00005015"/>
    </source>
</evidence>
<feature type="domain" description="GHMP kinase N-terminal" evidence="14">
    <location>
        <begin position="704"/>
        <end position="788"/>
    </location>
</feature>
<dbReference type="SUPFAM" id="SSF54211">
    <property type="entry name" value="Ribosomal protein S5 domain 2-like"/>
    <property type="match status" value="1"/>
</dbReference>
<dbReference type="InterPro" id="IPR006203">
    <property type="entry name" value="GHMP_knse_ATP-bd_CS"/>
</dbReference>
<dbReference type="PROSITE" id="PS00627">
    <property type="entry name" value="GHMP_KINASES_ATP"/>
    <property type="match status" value="1"/>
</dbReference>
<comment type="similarity">
    <text evidence="2">Belongs to the GHMP kinase family. Homoserine kinase subfamily.</text>
</comment>
<dbReference type="NCBIfam" id="TIGR00191">
    <property type="entry name" value="thrB"/>
    <property type="match status" value="1"/>
</dbReference>
<dbReference type="InterPro" id="IPR000870">
    <property type="entry name" value="Homoserine_kinase"/>
</dbReference>
<evidence type="ECO:0000256" key="11">
    <source>
        <dbReference type="ARBA" id="ARBA00049913"/>
    </source>
</evidence>
<feature type="coiled-coil region" evidence="12">
    <location>
        <begin position="349"/>
        <end position="376"/>
    </location>
</feature>
<keyword evidence="7" id="KW-0791">Threonine biosynthesis</keyword>
<feature type="region of interest" description="Disordered" evidence="13">
    <location>
        <begin position="30"/>
        <end position="65"/>
    </location>
</feature>
<dbReference type="Proteomes" id="UP000521872">
    <property type="component" value="Unassembled WGS sequence"/>
</dbReference>